<sequence length="221" mass="23298">MSAVYFVAGTDTGAGKTFCTAALLHALRRSGRRAAGFKPVASEADARGQNADVLALQAASEPALAYADHNVYTFAEATAPHLAAHDEGRAIEPARLSAGLAQWRVRADVVLVEGAGGWRTPLNGQIDFADWVAAEKLPVLLVVGMRLGCINHALLTVQAVQQAGLPLAGWVANCISPAPHRLEDYVHTLQQRIDAPLLGVVPYLPEQDAAKAADVLDIGLL</sequence>
<evidence type="ECO:0000256" key="7">
    <source>
        <dbReference type="ARBA" id="ARBA00022842"/>
    </source>
</evidence>
<comment type="function">
    <text evidence="8">Catalyzes a mechanistically unusual reaction, the ATP-dependent insertion of CO2 between the N7 and N8 nitrogen atoms of 7,8-diaminopelargonic acid (DAPA, also called 7,8-diammoniononanoate) to form a ureido ring.</text>
</comment>
<comment type="subcellular location">
    <subcellularLocation>
        <location evidence="8">Cytoplasm</location>
    </subcellularLocation>
</comment>
<keyword evidence="11" id="KW-1185">Reference proteome</keyword>
<comment type="pathway">
    <text evidence="8">Cofactor biosynthesis; biotin biosynthesis; biotin from 7,8-diaminononanoate: step 1/2.</text>
</comment>
<evidence type="ECO:0000256" key="3">
    <source>
        <dbReference type="ARBA" id="ARBA00022723"/>
    </source>
</evidence>
<dbReference type="SUPFAM" id="SSF52540">
    <property type="entry name" value="P-loop containing nucleoside triphosphate hydrolases"/>
    <property type="match status" value="1"/>
</dbReference>
<comment type="subunit">
    <text evidence="8">Homodimer.</text>
</comment>
<dbReference type="EC" id="6.3.3.3" evidence="8"/>
<keyword evidence="3 8" id="KW-0479">Metal-binding</keyword>
<keyword evidence="7 8" id="KW-0460">Magnesium</keyword>
<dbReference type="GO" id="GO:0005524">
    <property type="term" value="F:ATP binding"/>
    <property type="evidence" value="ECO:0007669"/>
    <property type="project" value="UniProtKB-UniRule"/>
</dbReference>
<feature type="binding site" evidence="8">
    <location>
        <position position="17"/>
    </location>
    <ligand>
        <name>Mg(2+)</name>
        <dbReference type="ChEBI" id="CHEBI:18420"/>
    </ligand>
</feature>
<dbReference type="EMBL" id="CP091507">
    <property type="protein sequence ID" value="UOO80058.1"/>
    <property type="molecule type" value="Genomic_DNA"/>
</dbReference>
<dbReference type="KEGG" id="usu:LVJ78_03335"/>
<evidence type="ECO:0000256" key="2">
    <source>
        <dbReference type="ARBA" id="ARBA00022598"/>
    </source>
</evidence>
<comment type="catalytic activity">
    <reaction evidence="8">
        <text>(7R,8S)-7,8-diammoniononanoate + CO2 + ATP = (4R,5S)-dethiobiotin + ADP + phosphate + 3 H(+)</text>
        <dbReference type="Rhea" id="RHEA:15805"/>
        <dbReference type="ChEBI" id="CHEBI:15378"/>
        <dbReference type="ChEBI" id="CHEBI:16526"/>
        <dbReference type="ChEBI" id="CHEBI:30616"/>
        <dbReference type="ChEBI" id="CHEBI:43474"/>
        <dbReference type="ChEBI" id="CHEBI:149469"/>
        <dbReference type="ChEBI" id="CHEBI:149473"/>
        <dbReference type="ChEBI" id="CHEBI:456216"/>
        <dbReference type="EC" id="6.3.3.3"/>
    </reaction>
</comment>
<keyword evidence="6 8" id="KW-0067">ATP-binding</keyword>
<dbReference type="Proteomes" id="UP000294721">
    <property type="component" value="Unassembled WGS sequence"/>
</dbReference>
<dbReference type="HAMAP" id="MF_00336">
    <property type="entry name" value="BioD"/>
    <property type="match status" value="1"/>
</dbReference>
<evidence type="ECO:0000256" key="5">
    <source>
        <dbReference type="ARBA" id="ARBA00022756"/>
    </source>
</evidence>
<accession>A0AAE9KJ50</accession>
<reference evidence="10" key="2">
    <citation type="submission" date="2021-12" db="EMBL/GenBank/DDBJ databases">
        <authorList>
            <person name="Veyrier F.J."/>
        </authorList>
    </citation>
    <scope>NUCLEOTIDE SEQUENCE</scope>
    <source>
        <strain evidence="10">1258/02</strain>
    </source>
</reference>
<keyword evidence="2 8" id="KW-0436">Ligase</keyword>
<feature type="binding site" evidence="8">
    <location>
        <position position="42"/>
    </location>
    <ligand>
        <name>substrate</name>
    </ligand>
</feature>
<feature type="binding site" evidence="8">
    <location>
        <position position="113"/>
    </location>
    <ligand>
        <name>Mg(2+)</name>
        <dbReference type="ChEBI" id="CHEBI:18420"/>
    </ligand>
</feature>
<evidence type="ECO:0000256" key="1">
    <source>
        <dbReference type="ARBA" id="ARBA00022490"/>
    </source>
</evidence>
<feature type="active site" evidence="8">
    <location>
        <position position="38"/>
    </location>
</feature>
<dbReference type="Gene3D" id="3.40.50.300">
    <property type="entry name" value="P-loop containing nucleotide triphosphate hydrolases"/>
    <property type="match status" value="1"/>
</dbReference>
<evidence type="ECO:0000256" key="6">
    <source>
        <dbReference type="ARBA" id="ARBA00022840"/>
    </source>
</evidence>
<keyword evidence="4 8" id="KW-0547">Nucleotide-binding</keyword>
<dbReference type="GO" id="GO:0004141">
    <property type="term" value="F:dethiobiotin synthase activity"/>
    <property type="evidence" value="ECO:0007669"/>
    <property type="project" value="UniProtKB-UniRule"/>
</dbReference>
<dbReference type="InterPro" id="IPR027417">
    <property type="entry name" value="P-loop_NTPase"/>
</dbReference>
<dbReference type="GO" id="GO:0042803">
    <property type="term" value="F:protein homodimerization activity"/>
    <property type="evidence" value="ECO:0007669"/>
    <property type="project" value="UniProtKB-ARBA"/>
</dbReference>
<evidence type="ECO:0000313" key="12">
    <source>
        <dbReference type="Proteomes" id="UP000829756"/>
    </source>
</evidence>
<evidence type="ECO:0000256" key="4">
    <source>
        <dbReference type="ARBA" id="ARBA00022741"/>
    </source>
</evidence>
<feature type="binding site" evidence="8">
    <location>
        <begin position="13"/>
        <end position="18"/>
    </location>
    <ligand>
        <name>ATP</name>
        <dbReference type="ChEBI" id="CHEBI:30616"/>
    </ligand>
</feature>
<comment type="caution">
    <text evidence="8">Lacks conserved residue(s) required for the propagation of feature annotation.</text>
</comment>
<feature type="binding site" evidence="8">
    <location>
        <begin position="173"/>
        <end position="174"/>
    </location>
    <ligand>
        <name>ATP</name>
        <dbReference type="ChEBI" id="CHEBI:30616"/>
    </ligand>
</feature>
<reference evidence="9 11" key="1">
    <citation type="submission" date="2019-03" db="EMBL/GenBank/DDBJ databases">
        <title>Genomic Encyclopedia of Type Strains, Phase IV (KMG-IV): sequencing the most valuable type-strain genomes for metagenomic binning, comparative biology and taxonomic classification.</title>
        <authorList>
            <person name="Goeker M."/>
        </authorList>
    </citation>
    <scope>NUCLEOTIDE SEQUENCE [LARGE SCALE GENOMIC DNA]</scope>
    <source>
        <strain evidence="9 11">DSM 17474</strain>
    </source>
</reference>
<dbReference type="GO" id="GO:0009102">
    <property type="term" value="P:biotin biosynthetic process"/>
    <property type="evidence" value="ECO:0007669"/>
    <property type="project" value="UniProtKB-UniRule"/>
</dbReference>
<keyword evidence="5 8" id="KW-0093">Biotin biosynthesis</keyword>
<dbReference type="GO" id="GO:0000287">
    <property type="term" value="F:magnesium ion binding"/>
    <property type="evidence" value="ECO:0007669"/>
    <property type="project" value="UniProtKB-UniRule"/>
</dbReference>
<dbReference type="InterPro" id="IPR004472">
    <property type="entry name" value="DTB_synth_BioD"/>
</dbReference>
<evidence type="ECO:0000313" key="10">
    <source>
        <dbReference type="EMBL" id="UOO80058.1"/>
    </source>
</evidence>
<dbReference type="PANTHER" id="PTHR43210">
    <property type="entry name" value="DETHIOBIOTIN SYNTHETASE"/>
    <property type="match status" value="1"/>
</dbReference>
<name>A0AAE9KJ50_9NEIS</name>
<dbReference type="NCBIfam" id="TIGR00347">
    <property type="entry name" value="bioD"/>
    <property type="match status" value="1"/>
</dbReference>
<feature type="binding site" evidence="8">
    <location>
        <begin position="113"/>
        <end position="116"/>
    </location>
    <ligand>
        <name>ATP</name>
        <dbReference type="ChEBI" id="CHEBI:30616"/>
    </ligand>
</feature>
<dbReference type="FunFam" id="3.40.50.300:FF:000292">
    <property type="entry name" value="ATP-dependent dethiobiotin synthetase BioD"/>
    <property type="match status" value="1"/>
</dbReference>
<organism evidence="10 12">
    <name type="scientific">Uruburuella suis</name>
    <dbReference type="NCBI Taxonomy" id="252130"/>
    <lineage>
        <taxon>Bacteria</taxon>
        <taxon>Pseudomonadati</taxon>
        <taxon>Pseudomonadota</taxon>
        <taxon>Betaproteobacteria</taxon>
        <taxon>Neisseriales</taxon>
        <taxon>Neisseriaceae</taxon>
        <taxon>Uruburuella</taxon>
    </lineage>
</organism>
<evidence type="ECO:0000256" key="8">
    <source>
        <dbReference type="HAMAP-Rule" id="MF_00336"/>
    </source>
</evidence>
<comment type="similarity">
    <text evidence="8">Belongs to the dethiobiotin synthetase family.</text>
</comment>
<feature type="binding site" evidence="8">
    <location>
        <position position="52"/>
    </location>
    <ligand>
        <name>ATP</name>
        <dbReference type="ChEBI" id="CHEBI:30616"/>
    </ligand>
</feature>
<dbReference type="EMBL" id="SLXE01000027">
    <property type="protein sequence ID" value="TCP01966.1"/>
    <property type="molecule type" value="Genomic_DNA"/>
</dbReference>
<dbReference type="PANTHER" id="PTHR43210:SF5">
    <property type="entry name" value="DETHIOBIOTIN SYNTHETASE"/>
    <property type="match status" value="1"/>
</dbReference>
<dbReference type="PIRSF" id="PIRSF006755">
    <property type="entry name" value="DTB_synth"/>
    <property type="match status" value="1"/>
</dbReference>
<protein>
    <recommendedName>
        <fullName evidence="8">ATP-dependent dethiobiotin synthetase BioD</fullName>
        <ecNumber evidence="8">6.3.3.3</ecNumber>
    </recommendedName>
    <alternativeName>
        <fullName evidence="8">DTB synthetase</fullName>
        <shortName evidence="8">DTBS</shortName>
    </alternativeName>
    <alternativeName>
        <fullName evidence="8">Dethiobiotin synthase</fullName>
    </alternativeName>
</protein>
<proteinExistence type="inferred from homology"/>
<dbReference type="RefSeq" id="WP_132954483.1">
    <property type="nucleotide sequence ID" value="NZ_CALJUB010000156.1"/>
</dbReference>
<dbReference type="CDD" id="cd03109">
    <property type="entry name" value="DTBS"/>
    <property type="match status" value="1"/>
</dbReference>
<comment type="cofactor">
    <cofactor evidence="8">
        <name>Mg(2+)</name>
        <dbReference type="ChEBI" id="CHEBI:18420"/>
    </cofactor>
</comment>
<evidence type="ECO:0000313" key="11">
    <source>
        <dbReference type="Proteomes" id="UP000294721"/>
    </source>
</evidence>
<feature type="binding site" evidence="8">
    <location>
        <begin position="202"/>
        <end position="204"/>
    </location>
    <ligand>
        <name>ATP</name>
        <dbReference type="ChEBI" id="CHEBI:30616"/>
    </ligand>
</feature>
<reference evidence="10" key="3">
    <citation type="journal article" date="2022" name="Res Sq">
        <title>Evolution of multicellular longitudinally dividing oral cavity symbionts (Neisseriaceae).</title>
        <authorList>
            <person name="Nyongesa S."/>
            <person name="Weber P."/>
            <person name="Bernet E."/>
            <person name="Pullido F."/>
            <person name="Nieckarz M."/>
            <person name="Delaby M."/>
            <person name="Nieves C."/>
            <person name="Viehboeck T."/>
            <person name="Krause N."/>
            <person name="Rivera-Millot A."/>
            <person name="Nakamura A."/>
            <person name="Vischer N."/>
            <person name="VanNieuwenhze M."/>
            <person name="Brun Y."/>
            <person name="Cava F."/>
            <person name="Bulgheresi S."/>
            <person name="Veyrier F."/>
        </authorList>
    </citation>
    <scope>NUCLEOTIDE SEQUENCE</scope>
    <source>
        <strain evidence="10">1258/02</strain>
    </source>
</reference>
<gene>
    <name evidence="8 10" type="primary">bioD</name>
    <name evidence="9" type="ORF">EV680_12719</name>
    <name evidence="10" type="ORF">LVJ78_03335</name>
</gene>
<dbReference type="Pfam" id="PF13500">
    <property type="entry name" value="AAA_26"/>
    <property type="match status" value="1"/>
</dbReference>
<dbReference type="Proteomes" id="UP000829756">
    <property type="component" value="Chromosome"/>
</dbReference>
<evidence type="ECO:0000313" key="9">
    <source>
        <dbReference type="EMBL" id="TCP01966.1"/>
    </source>
</evidence>
<feature type="binding site" evidence="8">
    <location>
        <position position="52"/>
    </location>
    <ligand>
        <name>Mg(2+)</name>
        <dbReference type="ChEBI" id="CHEBI:18420"/>
    </ligand>
</feature>
<keyword evidence="1 8" id="KW-0963">Cytoplasm</keyword>
<dbReference type="AlphaFoldDB" id="A0AAE9KJ50"/>
<dbReference type="GO" id="GO:0005829">
    <property type="term" value="C:cytosol"/>
    <property type="evidence" value="ECO:0007669"/>
    <property type="project" value="TreeGrafter"/>
</dbReference>